<reference evidence="9" key="1">
    <citation type="submission" date="2015-02" db="EMBL/GenBank/DDBJ databases">
        <title>Pyrococcus kukulkanii sp. nov., a novel hyperthermophilic archaeon isolated from a deep-sea hydrothermal vent at the Guaymas Basin.</title>
        <authorList>
            <person name="Oger P.M."/>
            <person name="Callac N."/>
            <person name="Jebbar M."/>
            <person name="Godfroy A."/>
        </authorList>
    </citation>
    <scope>NUCLEOTIDE SEQUENCE [LARGE SCALE GENOMIC DNA]</scope>
    <source>
        <strain evidence="9">NCB100</strain>
    </source>
</reference>
<dbReference type="STRING" id="1609559.TQ32_09845"/>
<feature type="transmembrane region" description="Helical" evidence="6">
    <location>
        <begin position="426"/>
        <end position="449"/>
    </location>
</feature>
<dbReference type="PRINTS" id="PR01437">
    <property type="entry name" value="NUOXDRDTASE4"/>
</dbReference>
<evidence type="ECO:0000259" key="7">
    <source>
        <dbReference type="Pfam" id="PF00361"/>
    </source>
</evidence>
<keyword evidence="5 6" id="KW-0472">Membrane</keyword>
<feature type="domain" description="NADH:quinone oxidoreductase/Mrp antiporter transmembrane" evidence="7">
    <location>
        <begin position="132"/>
        <end position="439"/>
    </location>
</feature>
<evidence type="ECO:0000313" key="9">
    <source>
        <dbReference type="Proteomes" id="UP000070587"/>
    </source>
</evidence>
<dbReference type="GO" id="GO:0005886">
    <property type="term" value="C:plasma membrane"/>
    <property type="evidence" value="ECO:0007669"/>
    <property type="project" value="UniProtKB-SubCell"/>
</dbReference>
<dbReference type="PATRIC" id="fig|1609559.3.peg.2035"/>
<sequence length="521" mass="56333">MNVIGLTPIIPIVFAFALPLTSILVKGNKKIIQAYALLGTGLTLLATCKLFRITYATEKPLIYTFGGWNAPVGIIYEVDKMSALLALVTAVLMFLIAIYSYQYLEREGSLEWYYTLYLGLEAGLLGVLLTGDAFNLFVMIEVTSIAAYALVMYYKDRGDSICAGLKYAFIGAVGTTIYFLALGVIYYAFGTLNMANLSAIIHGINFPIATETYYNIAVASGIALALASWAFLIKAAIVPNHFWLPEAHPAAPSPVSAILSGLVVNVGIYSLARFLYTIYGGQLSGQLGDVVHLIGTIIITLGAVSALFGALMMNVQRDVKKLIAYSTIMHMGYLAMAVGIGTQLALQAAVFHMVNHAVTKALLFLAVGVFVHAAGSRNINDLAGLGRKMPLATFSLAIASLGLVGIPPLNIFFSKLLLFNAFMEKSFVLALILVLSSIIALVAYVKVLYEIWLGKRTEEVNVKEPMSMSIICLLLAIVSIALGLLAPYIIEHYINLAVNQTMDYELYIKAALESATKLKLP</sequence>
<keyword evidence="4 6" id="KW-1133">Transmembrane helix</keyword>
<comment type="subcellular location">
    <subcellularLocation>
        <location evidence="1">Cell membrane</location>
        <topology evidence="1">Multi-pass membrane protein</topology>
    </subcellularLocation>
</comment>
<evidence type="ECO:0000256" key="3">
    <source>
        <dbReference type="ARBA" id="ARBA00022692"/>
    </source>
</evidence>
<evidence type="ECO:0000256" key="4">
    <source>
        <dbReference type="ARBA" id="ARBA00022989"/>
    </source>
</evidence>
<protein>
    <submittedName>
        <fullName evidence="8">Monovalent cation/H+ antiporter subunit D</fullName>
    </submittedName>
</protein>
<organism evidence="8 9">
    <name type="scientific">Pyrococcus kukulkanii</name>
    <dbReference type="NCBI Taxonomy" id="1609559"/>
    <lineage>
        <taxon>Archaea</taxon>
        <taxon>Methanobacteriati</taxon>
        <taxon>Methanobacteriota</taxon>
        <taxon>Thermococci</taxon>
        <taxon>Thermococcales</taxon>
        <taxon>Thermococcaceae</taxon>
        <taxon>Pyrococcus</taxon>
    </lineage>
</organism>
<reference evidence="8 9" key="2">
    <citation type="journal article" date="2016" name="Int. J. Syst. Evol. Microbiol.">
        <title>Pyrococcus kukulkanii sp. nov., a hyperthermophilic, piezophilic archaeon isolated from a deep-sea hydrothermal vent.</title>
        <authorList>
            <person name="Callac N."/>
            <person name="Oger P."/>
            <person name="Lesongeur F."/>
            <person name="Rattray J.E."/>
            <person name="Vannier P."/>
            <person name="Michoud G."/>
            <person name="Beauverger M."/>
            <person name="Gayet N."/>
            <person name="Rouxel O."/>
            <person name="Jebbar M."/>
            <person name="Godfroy A."/>
        </authorList>
    </citation>
    <scope>NUCLEOTIDE SEQUENCE [LARGE SCALE GENOMIC DNA]</scope>
    <source>
        <strain evidence="8 9">NCB100</strain>
    </source>
</reference>
<dbReference type="Proteomes" id="UP000070587">
    <property type="component" value="Chromosome"/>
</dbReference>
<feature type="transmembrane region" description="Helical" evidence="6">
    <location>
        <begin position="6"/>
        <end position="25"/>
    </location>
</feature>
<dbReference type="InterPro" id="IPR003918">
    <property type="entry name" value="NADH_UbQ_OxRdtase"/>
</dbReference>
<feature type="transmembrane region" description="Helical" evidence="6">
    <location>
        <begin position="167"/>
        <end position="189"/>
    </location>
</feature>
<feature type="transmembrane region" description="Helical" evidence="6">
    <location>
        <begin position="136"/>
        <end position="155"/>
    </location>
</feature>
<feature type="transmembrane region" description="Helical" evidence="6">
    <location>
        <begin position="112"/>
        <end position="130"/>
    </location>
</feature>
<feature type="transmembrane region" description="Helical" evidence="6">
    <location>
        <begin position="81"/>
        <end position="100"/>
    </location>
</feature>
<dbReference type="KEGG" id="pyc:TQ32_09845"/>
<feature type="transmembrane region" description="Helical" evidence="6">
    <location>
        <begin position="361"/>
        <end position="379"/>
    </location>
</feature>
<dbReference type="PANTHER" id="PTHR42703:SF1">
    <property type="entry name" value="NA(+)_H(+) ANTIPORTER SUBUNIT D1"/>
    <property type="match status" value="1"/>
</dbReference>
<dbReference type="InterPro" id="IPR001750">
    <property type="entry name" value="ND/Mrp_TM"/>
</dbReference>
<gene>
    <name evidence="8" type="ORF">TQ32_09845</name>
</gene>
<dbReference type="PANTHER" id="PTHR42703">
    <property type="entry name" value="NADH DEHYDROGENASE"/>
    <property type="match status" value="1"/>
</dbReference>
<dbReference type="GO" id="GO:0042773">
    <property type="term" value="P:ATP synthesis coupled electron transport"/>
    <property type="evidence" value="ECO:0007669"/>
    <property type="project" value="InterPro"/>
</dbReference>
<feature type="transmembrane region" description="Helical" evidence="6">
    <location>
        <begin position="291"/>
        <end position="312"/>
    </location>
</feature>
<feature type="transmembrane region" description="Helical" evidence="6">
    <location>
        <begin position="32"/>
        <end position="55"/>
    </location>
</feature>
<feature type="transmembrane region" description="Helical" evidence="6">
    <location>
        <begin position="470"/>
        <end position="490"/>
    </location>
</feature>
<evidence type="ECO:0000256" key="2">
    <source>
        <dbReference type="ARBA" id="ARBA00022475"/>
    </source>
</evidence>
<dbReference type="Pfam" id="PF00361">
    <property type="entry name" value="Proton_antipo_M"/>
    <property type="match status" value="1"/>
</dbReference>
<evidence type="ECO:0000256" key="5">
    <source>
        <dbReference type="ARBA" id="ARBA00023136"/>
    </source>
</evidence>
<name>A0A127BBP9_9EURY</name>
<dbReference type="RefSeq" id="WP_068324094.1">
    <property type="nucleotide sequence ID" value="NZ_CP010835.1"/>
</dbReference>
<evidence type="ECO:0000256" key="1">
    <source>
        <dbReference type="ARBA" id="ARBA00004651"/>
    </source>
</evidence>
<dbReference type="GeneID" id="28492142"/>
<evidence type="ECO:0000313" key="8">
    <source>
        <dbReference type="EMBL" id="AMM54754.1"/>
    </source>
</evidence>
<dbReference type="InterPro" id="IPR050586">
    <property type="entry name" value="CPA3_Na-H_Antiporter_D"/>
</dbReference>
<dbReference type="EMBL" id="CP010835">
    <property type="protein sequence ID" value="AMM54754.1"/>
    <property type="molecule type" value="Genomic_DNA"/>
</dbReference>
<feature type="transmembrane region" description="Helical" evidence="6">
    <location>
        <begin position="213"/>
        <end position="237"/>
    </location>
</feature>
<keyword evidence="3 6" id="KW-0812">Transmembrane</keyword>
<accession>A0A127BBP9</accession>
<dbReference type="AlphaFoldDB" id="A0A127BBP9"/>
<dbReference type="GO" id="GO:0008137">
    <property type="term" value="F:NADH dehydrogenase (ubiquinone) activity"/>
    <property type="evidence" value="ECO:0007669"/>
    <property type="project" value="InterPro"/>
</dbReference>
<feature type="transmembrane region" description="Helical" evidence="6">
    <location>
        <begin position="391"/>
        <end position="414"/>
    </location>
</feature>
<evidence type="ECO:0000256" key="6">
    <source>
        <dbReference type="SAM" id="Phobius"/>
    </source>
</evidence>
<dbReference type="OrthoDB" id="371891at2157"/>
<feature type="transmembrane region" description="Helical" evidence="6">
    <location>
        <begin position="257"/>
        <end position="279"/>
    </location>
</feature>
<proteinExistence type="predicted"/>
<keyword evidence="2" id="KW-1003">Cell membrane</keyword>